<dbReference type="NCBIfam" id="TIGR00748">
    <property type="entry name" value="HMG_CoA_syn_Arc"/>
    <property type="match status" value="1"/>
</dbReference>
<proteinExistence type="predicted"/>
<feature type="domain" description="Beta-ketoacyl-[acyl-carrier-protein] synthase III C-terminal" evidence="3">
    <location>
        <begin position="240"/>
        <end position="328"/>
    </location>
</feature>
<dbReference type="NCBIfam" id="NF003274">
    <property type="entry name" value="PRK04262.1"/>
    <property type="match status" value="1"/>
</dbReference>
<dbReference type="EMBL" id="VXMH01000104">
    <property type="protein sequence ID" value="MYC97064.1"/>
    <property type="molecule type" value="Genomic_DNA"/>
</dbReference>
<dbReference type="GO" id="GO:0044550">
    <property type="term" value="P:secondary metabolite biosynthetic process"/>
    <property type="evidence" value="ECO:0007669"/>
    <property type="project" value="TreeGrafter"/>
</dbReference>
<gene>
    <name evidence="4" type="ORF">F4X14_19070</name>
</gene>
<dbReference type="EC" id="2.3.3.10" evidence="4"/>
<evidence type="ECO:0000259" key="3">
    <source>
        <dbReference type="Pfam" id="PF08541"/>
    </source>
</evidence>
<dbReference type="GO" id="GO:0004421">
    <property type="term" value="F:hydroxymethylglutaryl-CoA synthase activity"/>
    <property type="evidence" value="ECO:0007669"/>
    <property type="project" value="UniProtKB-EC"/>
</dbReference>
<dbReference type="AlphaFoldDB" id="A0A6B1DBQ0"/>
<organism evidence="4">
    <name type="scientific">Caldilineaceae bacterium SB0661_bin_32</name>
    <dbReference type="NCBI Taxonomy" id="2605255"/>
    <lineage>
        <taxon>Bacteria</taxon>
        <taxon>Bacillati</taxon>
        <taxon>Chloroflexota</taxon>
        <taxon>Caldilineae</taxon>
        <taxon>Caldilineales</taxon>
        <taxon>Caldilineaceae</taxon>
    </lineage>
</organism>
<sequence length="368" mass="39180">MLNQPVQKVGIVGYGAYVPRYRLPDSEISRVWTDEIEAVSKRLREGKNGLRERRATNFAGEKAVPGLDEDTATMSIEAARNALARSKIDPQEIRAVWVGSESHPYAVKPTGTIVAEAIGATPATQAGDWQFACKAGTEAVQAAIGLVGSGMAPYALAVGMDTAQSRPGDALEYTAGAGGAALLLGAAEESVAVIERSLGYVSDTTDFWRRPGRQFPSHAERFSGDPGYFGHVLPAADQMMQEAGLTATNIDHVVVHQPNVKFPVRAMRTLGFEREQWENGLLVEEIGNTYAGSALVGLTAILDIAAEGQLVLVVSYGSGAGSDAFLLRTTGDLTAAQDSAPSTKEYIGRRIEIDYAQYVRLAGKLAAH</sequence>
<dbReference type="PANTHER" id="PTHR34069">
    <property type="entry name" value="3-OXOACYL-[ACYL-CARRIER-PROTEIN] SYNTHASE 3"/>
    <property type="match status" value="1"/>
</dbReference>
<name>A0A6B1DBQ0_9CHLR</name>
<evidence type="ECO:0000256" key="1">
    <source>
        <dbReference type="ARBA" id="ARBA00022679"/>
    </source>
</evidence>
<comment type="caution">
    <text evidence="4">The sequence shown here is derived from an EMBL/GenBank/DDBJ whole genome shotgun (WGS) entry which is preliminary data.</text>
</comment>
<reference evidence="4" key="1">
    <citation type="submission" date="2019-09" db="EMBL/GenBank/DDBJ databases">
        <title>Characterisation of the sponge microbiome using genome-centric metagenomics.</title>
        <authorList>
            <person name="Engelberts J.P."/>
            <person name="Robbins S.J."/>
            <person name="De Goeij J.M."/>
            <person name="Aranda M."/>
            <person name="Bell S.C."/>
            <person name="Webster N.S."/>
        </authorList>
    </citation>
    <scope>NUCLEOTIDE SEQUENCE</scope>
    <source>
        <strain evidence="4">SB0661_bin_32</strain>
    </source>
</reference>
<dbReference type="InterPro" id="IPR004656">
    <property type="entry name" value="HMG_CoA_Synthase"/>
</dbReference>
<dbReference type="InterPro" id="IPR013747">
    <property type="entry name" value="ACP_syn_III_C"/>
</dbReference>
<dbReference type="Pfam" id="PF08541">
    <property type="entry name" value="ACP_syn_III_C"/>
    <property type="match status" value="1"/>
</dbReference>
<dbReference type="SUPFAM" id="SSF53901">
    <property type="entry name" value="Thiolase-like"/>
    <property type="match status" value="2"/>
</dbReference>
<keyword evidence="2 4" id="KW-0012">Acyltransferase</keyword>
<dbReference type="Gene3D" id="3.40.47.10">
    <property type="match status" value="1"/>
</dbReference>
<dbReference type="CDD" id="cd00827">
    <property type="entry name" value="init_cond_enzymes"/>
    <property type="match status" value="1"/>
</dbReference>
<evidence type="ECO:0000313" key="4">
    <source>
        <dbReference type="EMBL" id="MYC97064.1"/>
    </source>
</evidence>
<keyword evidence="1 4" id="KW-0808">Transferase</keyword>
<evidence type="ECO:0000256" key="2">
    <source>
        <dbReference type="ARBA" id="ARBA00023315"/>
    </source>
</evidence>
<accession>A0A6B1DBQ0</accession>
<protein>
    <submittedName>
        <fullName evidence="4">Hydroxymethylglutaryl-CoA synthase</fullName>
        <ecNumber evidence="4">2.3.3.10</ecNumber>
    </submittedName>
</protein>
<dbReference type="InterPro" id="IPR016039">
    <property type="entry name" value="Thiolase-like"/>
</dbReference>
<dbReference type="PANTHER" id="PTHR34069:SF3">
    <property type="entry name" value="ACYL-COA:ACYL-COA ALKYLTRANSFERASE"/>
    <property type="match status" value="1"/>
</dbReference>